<dbReference type="Proteomes" id="UP000030746">
    <property type="component" value="Unassembled WGS sequence"/>
</dbReference>
<dbReference type="GO" id="GO:0005506">
    <property type="term" value="F:iron ion binding"/>
    <property type="evidence" value="ECO:0007669"/>
    <property type="project" value="InterPro"/>
</dbReference>
<dbReference type="Pfam" id="PF02738">
    <property type="entry name" value="MoCoBD_1"/>
    <property type="match status" value="1"/>
</dbReference>
<keyword evidence="13" id="KW-1185">Reference proteome</keyword>
<dbReference type="InterPro" id="IPR046867">
    <property type="entry name" value="AldOxase/xan_DH_MoCoBD2"/>
</dbReference>
<keyword evidence="6" id="KW-0560">Oxidoreductase</keyword>
<gene>
    <name evidence="12" type="ORF">LOTGIDRAFT_145383</name>
</gene>
<evidence type="ECO:0000256" key="9">
    <source>
        <dbReference type="ARBA" id="ARBA00034078"/>
    </source>
</evidence>
<evidence type="ECO:0000313" key="12">
    <source>
        <dbReference type="EMBL" id="ESO93188.1"/>
    </source>
</evidence>
<comment type="cofactor">
    <cofactor evidence="9">
        <name>[2Fe-2S] cluster</name>
        <dbReference type="ChEBI" id="CHEBI:190135"/>
    </cofactor>
</comment>
<evidence type="ECO:0000256" key="4">
    <source>
        <dbReference type="ARBA" id="ARBA00022714"/>
    </source>
</evidence>
<dbReference type="OMA" id="CKMRYDR"/>
<evidence type="ECO:0000256" key="6">
    <source>
        <dbReference type="ARBA" id="ARBA00023002"/>
    </source>
</evidence>
<protein>
    <submittedName>
        <fullName evidence="12">Uncharacterized protein</fullName>
    </submittedName>
</protein>
<organism evidence="12 13">
    <name type="scientific">Lottia gigantea</name>
    <name type="common">Giant owl limpet</name>
    <dbReference type="NCBI Taxonomy" id="225164"/>
    <lineage>
        <taxon>Eukaryota</taxon>
        <taxon>Metazoa</taxon>
        <taxon>Spiralia</taxon>
        <taxon>Lophotrochozoa</taxon>
        <taxon>Mollusca</taxon>
        <taxon>Gastropoda</taxon>
        <taxon>Patellogastropoda</taxon>
        <taxon>Lottioidea</taxon>
        <taxon>Lottiidae</taxon>
        <taxon>Lottia</taxon>
    </lineage>
</organism>
<evidence type="ECO:0000256" key="5">
    <source>
        <dbReference type="ARBA" id="ARBA00022723"/>
    </source>
</evidence>
<accession>V3ZP61</accession>
<feature type="non-terminal residue" evidence="12">
    <location>
        <position position="1"/>
    </location>
</feature>
<name>V3ZP61_LOTGI</name>
<dbReference type="GO" id="GO:0016491">
    <property type="term" value="F:oxidoreductase activity"/>
    <property type="evidence" value="ECO:0007669"/>
    <property type="project" value="UniProtKB-KW"/>
</dbReference>
<evidence type="ECO:0000256" key="3">
    <source>
        <dbReference type="ARBA" id="ARBA00006849"/>
    </source>
</evidence>
<dbReference type="CTD" id="20234949"/>
<dbReference type="InterPro" id="IPR016208">
    <property type="entry name" value="Ald_Oxase/xanthine_DH-like"/>
</dbReference>
<dbReference type="FunFam" id="3.30.365.10:FF:000002">
    <property type="entry name" value="Xanthine dehydrogenase oxidase"/>
    <property type="match status" value="1"/>
</dbReference>
<dbReference type="FunFam" id="3.30.365.10:FF:000001">
    <property type="entry name" value="Xanthine dehydrogenase oxidase"/>
    <property type="match status" value="1"/>
</dbReference>
<dbReference type="EMBL" id="KB201944">
    <property type="protein sequence ID" value="ESO93188.1"/>
    <property type="molecule type" value="Genomic_DNA"/>
</dbReference>
<dbReference type="HOGENOM" id="CLU_001681_4_2_1"/>
<dbReference type="RefSeq" id="XP_009056123.1">
    <property type="nucleotide sequence ID" value="XM_009057875.1"/>
</dbReference>
<dbReference type="InterPro" id="IPR037165">
    <property type="entry name" value="AldOxase/xan_DH_Mopterin-bd_sf"/>
</dbReference>
<dbReference type="AlphaFoldDB" id="V3ZP61"/>
<evidence type="ECO:0000313" key="13">
    <source>
        <dbReference type="Proteomes" id="UP000030746"/>
    </source>
</evidence>
<dbReference type="InterPro" id="IPR008274">
    <property type="entry name" value="AldOxase/xan_DH_MoCoBD1"/>
</dbReference>
<dbReference type="FunFam" id="3.30.365.10:FF:000004">
    <property type="entry name" value="Xanthine dehydrogenase oxidase"/>
    <property type="match status" value="1"/>
</dbReference>
<dbReference type="GO" id="GO:0051537">
    <property type="term" value="F:2 iron, 2 sulfur cluster binding"/>
    <property type="evidence" value="ECO:0007669"/>
    <property type="project" value="UniProtKB-KW"/>
</dbReference>
<comment type="cofactor">
    <cofactor evidence="2">
        <name>FAD</name>
        <dbReference type="ChEBI" id="CHEBI:57692"/>
    </cofactor>
</comment>
<evidence type="ECO:0000256" key="2">
    <source>
        <dbReference type="ARBA" id="ARBA00001974"/>
    </source>
</evidence>
<keyword evidence="7" id="KW-0408">Iron</keyword>
<feature type="domain" description="Aldehyde oxidase/xanthine dehydrogenase first molybdopterin binding" evidence="10">
    <location>
        <begin position="13"/>
        <end position="255"/>
    </location>
</feature>
<comment type="similarity">
    <text evidence="3">Belongs to the xanthine dehydrogenase family.</text>
</comment>
<proteinExistence type="inferred from homology"/>
<evidence type="ECO:0000259" key="10">
    <source>
        <dbReference type="Pfam" id="PF02738"/>
    </source>
</evidence>
<feature type="domain" description="Aldehyde oxidase/xanthine dehydrogenase second molybdopterin binding" evidence="11">
    <location>
        <begin position="280"/>
        <end position="550"/>
    </location>
</feature>
<evidence type="ECO:0000256" key="7">
    <source>
        <dbReference type="ARBA" id="ARBA00023004"/>
    </source>
</evidence>
<reference evidence="12 13" key="1">
    <citation type="journal article" date="2013" name="Nature">
        <title>Insights into bilaterian evolution from three spiralian genomes.</title>
        <authorList>
            <person name="Simakov O."/>
            <person name="Marletaz F."/>
            <person name="Cho S.J."/>
            <person name="Edsinger-Gonzales E."/>
            <person name="Havlak P."/>
            <person name="Hellsten U."/>
            <person name="Kuo D.H."/>
            <person name="Larsson T."/>
            <person name="Lv J."/>
            <person name="Arendt D."/>
            <person name="Savage R."/>
            <person name="Osoegawa K."/>
            <person name="de Jong P."/>
            <person name="Grimwood J."/>
            <person name="Chapman J.A."/>
            <person name="Shapiro H."/>
            <person name="Aerts A."/>
            <person name="Otillar R.P."/>
            <person name="Terry A.Y."/>
            <person name="Boore J.L."/>
            <person name="Grigoriev I.V."/>
            <person name="Lindberg D.R."/>
            <person name="Seaver E.C."/>
            <person name="Weisblat D.A."/>
            <person name="Putnam N.H."/>
            <person name="Rokhsar D.S."/>
        </authorList>
    </citation>
    <scope>NUCLEOTIDE SEQUENCE [LARGE SCALE GENOMIC DNA]</scope>
</reference>
<keyword evidence="4" id="KW-0001">2Fe-2S</keyword>
<evidence type="ECO:0000259" key="11">
    <source>
        <dbReference type="Pfam" id="PF20256"/>
    </source>
</evidence>
<dbReference type="STRING" id="225164.V3ZP61"/>
<sequence>SLQDALDNNSFLRKPTTVQCGDIENELKNCNNILEGEVYMGAQEQFYFETQSAIAIPKEHGEMDVYSSTQCPTAIQASIADIIGVPSHKVRCLLKRIGGGFGGKETQCVNAVGMAATAGIKFNCPVRCVLDREDDMVTTGTRHPILAKYKVGFSEDGRLHCLDINTYFNCGDSLDLSEHMISSIKVMMVVLNKGNNCYNIPNFRTTGHLCKTNIRSKTAFRGFGLPQGVFTTETVMQHIVESQGWGPLKILQLNFFKEGDRAHIDQIIKGCHVQDCWDDCLKQSNYKEREQEVKRFNRENRWRKRGISIMPMQFGIGFGRMSMNQGGAFVSIYTDGSVLLAHGGVEMGQGINVKMIQVASGTLGIPTNKIHIIETGTNTVPNTSATAASTGTDLNGMAVKVRYEISWTLLKIRKVIDLYKKVDGSKWEDWITEAHEDRVSLSATGFYKTPDLGYDQETDSYNTYDYFSFGAGCSEVEIDCLTGDHTILRTDLVIDIGFSLNPAIDIGQVEGAFVQGCGLMMLEQYKVSQSGNLLTRGPGTYKLPSVGNIPKIFNVSFLKDKPNPRAIYSSKAIGGPPLLLAIYVFFATKAAISATRTGQELEGYFRLDSPATPDVIRMTCQDQFTKQVRSLLFTPPVAIEI</sequence>
<keyword evidence="5" id="KW-0479">Metal-binding</keyword>
<keyword evidence="8" id="KW-0411">Iron-sulfur</keyword>
<dbReference type="OrthoDB" id="8300278at2759"/>
<dbReference type="PANTHER" id="PTHR45444:SF3">
    <property type="entry name" value="XANTHINE DEHYDROGENASE"/>
    <property type="match status" value="1"/>
</dbReference>
<dbReference type="KEGG" id="lgi:LOTGIDRAFT_145383"/>
<dbReference type="Pfam" id="PF20256">
    <property type="entry name" value="MoCoBD_2"/>
    <property type="match status" value="1"/>
</dbReference>
<dbReference type="GeneID" id="20234949"/>
<dbReference type="SUPFAM" id="SSF56003">
    <property type="entry name" value="Molybdenum cofactor-binding domain"/>
    <property type="match status" value="1"/>
</dbReference>
<evidence type="ECO:0000256" key="1">
    <source>
        <dbReference type="ARBA" id="ARBA00001924"/>
    </source>
</evidence>
<dbReference type="PANTHER" id="PTHR45444">
    <property type="entry name" value="XANTHINE DEHYDROGENASE"/>
    <property type="match status" value="1"/>
</dbReference>
<dbReference type="Gene3D" id="3.30.365.10">
    <property type="entry name" value="Aldehyde oxidase/xanthine dehydrogenase, molybdopterin binding domain"/>
    <property type="match status" value="4"/>
</dbReference>
<evidence type="ECO:0000256" key="8">
    <source>
        <dbReference type="ARBA" id="ARBA00023014"/>
    </source>
</evidence>
<comment type="cofactor">
    <cofactor evidence="1">
        <name>Mo-molybdopterin</name>
        <dbReference type="ChEBI" id="CHEBI:71302"/>
    </cofactor>
</comment>